<dbReference type="RefSeq" id="WP_343841176.1">
    <property type="nucleotide sequence ID" value="NZ_BAAADO010000004.1"/>
</dbReference>
<proteinExistence type="predicted"/>
<dbReference type="Proteomes" id="UP001500880">
    <property type="component" value="Unassembled WGS sequence"/>
</dbReference>
<evidence type="ECO:0000313" key="3">
    <source>
        <dbReference type="Proteomes" id="UP001500880"/>
    </source>
</evidence>
<gene>
    <name evidence="2" type="ORF">GCM10008986_23210</name>
</gene>
<feature type="region of interest" description="Disordered" evidence="1">
    <location>
        <begin position="26"/>
        <end position="103"/>
    </location>
</feature>
<sequence>MSWKAVEMQVALPRTQDAGQIQEQLEQRSANSQHYLAQAKQQEEERRRKKVNELRQKEHKRLQNDDARSDSPGTSLNRREMERNLFRQKQKHPYLGNRFDLTR</sequence>
<feature type="compositionally biased region" description="Basic and acidic residues" evidence="1">
    <location>
        <begin position="41"/>
        <end position="69"/>
    </location>
</feature>
<feature type="compositionally biased region" description="Polar residues" evidence="1">
    <location>
        <begin position="26"/>
        <end position="35"/>
    </location>
</feature>
<reference evidence="3" key="1">
    <citation type="journal article" date="2019" name="Int. J. Syst. Evol. Microbiol.">
        <title>The Global Catalogue of Microorganisms (GCM) 10K type strain sequencing project: providing services to taxonomists for standard genome sequencing and annotation.</title>
        <authorList>
            <consortium name="The Broad Institute Genomics Platform"/>
            <consortium name="The Broad Institute Genome Sequencing Center for Infectious Disease"/>
            <person name="Wu L."/>
            <person name="Ma J."/>
        </authorList>
    </citation>
    <scope>NUCLEOTIDE SEQUENCE [LARGE SCALE GENOMIC DNA]</scope>
    <source>
        <strain evidence="3">JCM 12389</strain>
    </source>
</reference>
<comment type="caution">
    <text evidence="2">The sequence shown here is derived from an EMBL/GenBank/DDBJ whole genome shotgun (WGS) entry which is preliminary data.</text>
</comment>
<evidence type="ECO:0000256" key="1">
    <source>
        <dbReference type="SAM" id="MobiDB-lite"/>
    </source>
</evidence>
<name>A0ABP3L950_9BACI</name>
<keyword evidence="3" id="KW-1185">Reference proteome</keyword>
<organism evidence="2 3">
    <name type="scientific">Salinibacillus aidingensis</name>
    <dbReference type="NCBI Taxonomy" id="237684"/>
    <lineage>
        <taxon>Bacteria</taxon>
        <taxon>Bacillati</taxon>
        <taxon>Bacillota</taxon>
        <taxon>Bacilli</taxon>
        <taxon>Bacillales</taxon>
        <taxon>Bacillaceae</taxon>
        <taxon>Salinibacillus</taxon>
    </lineage>
</organism>
<protein>
    <submittedName>
        <fullName evidence="2">Uncharacterized protein</fullName>
    </submittedName>
</protein>
<dbReference type="EMBL" id="BAAADO010000004">
    <property type="protein sequence ID" value="GAA0495770.1"/>
    <property type="molecule type" value="Genomic_DNA"/>
</dbReference>
<evidence type="ECO:0000313" key="2">
    <source>
        <dbReference type="EMBL" id="GAA0495770.1"/>
    </source>
</evidence>
<accession>A0ABP3L950</accession>